<organism evidence="2">
    <name type="scientific">Candidatus Kentrum sp. TC</name>
    <dbReference type="NCBI Taxonomy" id="2126339"/>
    <lineage>
        <taxon>Bacteria</taxon>
        <taxon>Pseudomonadati</taxon>
        <taxon>Pseudomonadota</taxon>
        <taxon>Gammaproteobacteria</taxon>
        <taxon>Candidatus Kentrum</taxon>
    </lineage>
</organism>
<protein>
    <submittedName>
        <fullName evidence="2">Uncharacterized protein</fullName>
    </submittedName>
</protein>
<dbReference type="EMBL" id="CAADFW010000031">
    <property type="protein sequence ID" value="VFK59265.1"/>
    <property type="molecule type" value="Genomic_DNA"/>
</dbReference>
<gene>
    <name evidence="1" type="ORF">BECKTC1821D_GA0114238_10846</name>
    <name evidence="2" type="ORF">BECKTC1821F_GA0114240_10317</name>
</gene>
<dbReference type="EMBL" id="CAADFS010000084">
    <property type="protein sequence ID" value="VFK49882.1"/>
    <property type="molecule type" value="Genomic_DNA"/>
</dbReference>
<reference evidence="2" key="1">
    <citation type="submission" date="2019-02" db="EMBL/GenBank/DDBJ databases">
        <authorList>
            <person name="Gruber-Vodicka R. H."/>
            <person name="Seah K. B. B."/>
        </authorList>
    </citation>
    <scope>NUCLEOTIDE SEQUENCE</scope>
    <source>
        <strain evidence="1">BECK_BZ123</strain>
        <strain evidence="2">BECK_BZ126</strain>
    </source>
</reference>
<evidence type="ECO:0000313" key="1">
    <source>
        <dbReference type="EMBL" id="VFK49882.1"/>
    </source>
</evidence>
<evidence type="ECO:0000313" key="2">
    <source>
        <dbReference type="EMBL" id="VFK59265.1"/>
    </source>
</evidence>
<name>A0A450ZZQ8_9GAMM</name>
<accession>A0A450ZZQ8</accession>
<sequence length="64" mass="7176">MFPRRPENLNHSTHGKKNSITKIQLDCQPIPFDCIDVIIRSVAFVSSPSTRRLKLESIIDGAPS</sequence>
<proteinExistence type="predicted"/>
<dbReference type="AlphaFoldDB" id="A0A450ZZQ8"/>